<reference evidence="1 2" key="1">
    <citation type="submission" date="2020-03" db="EMBL/GenBank/DDBJ databases">
        <title>Whole genome shotgun sequence of Phytohabitans flavus NBRC 107702.</title>
        <authorList>
            <person name="Komaki H."/>
            <person name="Tamura T."/>
        </authorList>
    </citation>
    <scope>NUCLEOTIDE SEQUENCE [LARGE SCALE GENOMIC DNA]</scope>
    <source>
        <strain evidence="1 2">NBRC 107702</strain>
    </source>
</reference>
<protein>
    <submittedName>
        <fullName evidence="1">Uncharacterized protein</fullName>
    </submittedName>
</protein>
<dbReference type="KEGG" id="pfla:Pflav_000100"/>
<dbReference type="RefSeq" id="WP_232070864.1">
    <property type="nucleotide sequence ID" value="NZ_AP022870.1"/>
</dbReference>
<sequence>MLSRRNVLLGAATVGVGGAVVSVASLSEAFEEAGAASGETIVVQVKDLRTGRLDVFAGERRIEVHDRDLAARMAKAAARRK</sequence>
<dbReference type="EMBL" id="AP022870">
    <property type="protein sequence ID" value="BCB73600.1"/>
    <property type="molecule type" value="Genomic_DNA"/>
</dbReference>
<organism evidence="1 2">
    <name type="scientific">Phytohabitans flavus</name>
    <dbReference type="NCBI Taxonomy" id="1076124"/>
    <lineage>
        <taxon>Bacteria</taxon>
        <taxon>Bacillati</taxon>
        <taxon>Actinomycetota</taxon>
        <taxon>Actinomycetes</taxon>
        <taxon>Micromonosporales</taxon>
        <taxon>Micromonosporaceae</taxon>
    </lineage>
</organism>
<dbReference type="AlphaFoldDB" id="A0A6F8XIG1"/>
<gene>
    <name evidence="1" type="ORF">Pflav_000100</name>
</gene>
<proteinExistence type="predicted"/>
<reference evidence="1 2" key="2">
    <citation type="submission" date="2020-03" db="EMBL/GenBank/DDBJ databases">
        <authorList>
            <person name="Ichikawa N."/>
            <person name="Kimura A."/>
            <person name="Kitahashi Y."/>
            <person name="Uohara A."/>
        </authorList>
    </citation>
    <scope>NUCLEOTIDE SEQUENCE [LARGE SCALE GENOMIC DNA]</scope>
    <source>
        <strain evidence="1 2">NBRC 107702</strain>
    </source>
</reference>
<name>A0A6F8XIG1_9ACTN</name>
<dbReference type="PROSITE" id="PS51318">
    <property type="entry name" value="TAT"/>
    <property type="match status" value="1"/>
</dbReference>
<evidence type="ECO:0000313" key="1">
    <source>
        <dbReference type="EMBL" id="BCB73600.1"/>
    </source>
</evidence>
<evidence type="ECO:0000313" key="2">
    <source>
        <dbReference type="Proteomes" id="UP000502508"/>
    </source>
</evidence>
<accession>A0A6F8XIG1</accession>
<dbReference type="InterPro" id="IPR006311">
    <property type="entry name" value="TAT_signal"/>
</dbReference>
<keyword evidence="2" id="KW-1185">Reference proteome</keyword>
<dbReference type="Proteomes" id="UP000502508">
    <property type="component" value="Chromosome"/>
</dbReference>